<dbReference type="AlphaFoldDB" id="A0A8U0IHR7"/>
<evidence type="ECO:0000256" key="1">
    <source>
        <dbReference type="SAM" id="Phobius"/>
    </source>
</evidence>
<keyword evidence="1" id="KW-0812">Transmembrane</keyword>
<evidence type="ECO:0000313" key="3">
    <source>
        <dbReference type="Proteomes" id="UP000830434"/>
    </source>
</evidence>
<dbReference type="GeneID" id="72188231"/>
<dbReference type="RefSeq" id="WP_248654954.1">
    <property type="nucleotide sequence ID" value="NZ_CP096658.1"/>
</dbReference>
<dbReference type="EMBL" id="CP096658">
    <property type="protein sequence ID" value="UPW00543.1"/>
    <property type="molecule type" value="Genomic_DNA"/>
</dbReference>
<feature type="transmembrane region" description="Helical" evidence="1">
    <location>
        <begin position="42"/>
        <end position="61"/>
    </location>
</feature>
<gene>
    <name evidence="2" type="ORF">M0R88_00210</name>
</gene>
<reference evidence="2" key="1">
    <citation type="submission" date="2022-04" db="EMBL/GenBank/DDBJ databases">
        <title>Diverse halophilic archaea isolated from saline environments.</title>
        <authorList>
            <person name="Cui H.-L."/>
        </authorList>
    </citation>
    <scope>NUCLEOTIDE SEQUENCE</scope>
    <source>
        <strain evidence="2">XZYJT40</strain>
    </source>
</reference>
<dbReference type="KEGG" id="haxz:M0R88_00210"/>
<feature type="transmembrane region" description="Helical" evidence="1">
    <location>
        <begin position="67"/>
        <end position="84"/>
    </location>
</feature>
<sequence>MALVDVLAYDQPDGETAYRAVEAGRAAEVVAAHEDEYRKRRIILWGFAAIASAVAVGYTLLIAQRPLFGVVATVGAFALAKYRTTKMKRFVPSVAAEGVRRRDAAERYDV</sequence>
<evidence type="ECO:0000313" key="2">
    <source>
        <dbReference type="EMBL" id="UPW00543.1"/>
    </source>
</evidence>
<organism evidence="2 3">
    <name type="scientific">Halorussus gelatinilyticus</name>
    <dbReference type="NCBI Taxonomy" id="2937524"/>
    <lineage>
        <taxon>Archaea</taxon>
        <taxon>Methanobacteriati</taxon>
        <taxon>Methanobacteriota</taxon>
        <taxon>Stenosarchaea group</taxon>
        <taxon>Halobacteria</taxon>
        <taxon>Halobacteriales</taxon>
        <taxon>Haladaptataceae</taxon>
        <taxon>Halorussus</taxon>
    </lineage>
</organism>
<dbReference type="Proteomes" id="UP000830434">
    <property type="component" value="Chromosome"/>
</dbReference>
<name>A0A8U0IHR7_9EURY</name>
<keyword evidence="1" id="KW-1133">Transmembrane helix</keyword>
<protein>
    <submittedName>
        <fullName evidence="2">Uncharacterized protein</fullName>
    </submittedName>
</protein>
<keyword evidence="1" id="KW-0472">Membrane</keyword>
<proteinExistence type="predicted"/>
<accession>A0A8U0IHR7</accession>
<keyword evidence="3" id="KW-1185">Reference proteome</keyword>